<dbReference type="RefSeq" id="WP_268912070.1">
    <property type="nucleotide sequence ID" value="NZ_CAJVAP010000027.1"/>
</dbReference>
<sequence>MLAWIVLIISGMFEAVWATALGKSEGFSKLWPSVVFVGGLIVSMAGLAFALREIPTGTGYAVWVGVGAALTVIYAMVTGDEPVSLLKTLLIIGLVGCIVGLKLVSDAEH</sequence>
<dbReference type="InterPro" id="IPR000390">
    <property type="entry name" value="Small_drug/metabolite_transptr"/>
</dbReference>
<evidence type="ECO:0000256" key="3">
    <source>
        <dbReference type="ARBA" id="ARBA00022475"/>
    </source>
</evidence>
<evidence type="ECO:0000313" key="10">
    <source>
        <dbReference type="Proteomes" id="UP000693892"/>
    </source>
</evidence>
<dbReference type="Proteomes" id="UP000693892">
    <property type="component" value="Unassembled WGS sequence"/>
</dbReference>
<evidence type="ECO:0000313" key="9">
    <source>
        <dbReference type="EMBL" id="CAG7617346.1"/>
    </source>
</evidence>
<feature type="transmembrane region" description="Helical" evidence="8">
    <location>
        <begin position="83"/>
        <end position="104"/>
    </location>
</feature>
<protein>
    <submittedName>
        <fullName evidence="9">Guanidinium exporter</fullName>
    </submittedName>
</protein>
<organism evidence="9 10">
    <name type="scientific">Leucobacter soli</name>
    <dbReference type="NCBI Taxonomy" id="2812850"/>
    <lineage>
        <taxon>Bacteria</taxon>
        <taxon>Bacillati</taxon>
        <taxon>Actinomycetota</taxon>
        <taxon>Actinomycetes</taxon>
        <taxon>Micrococcales</taxon>
        <taxon>Microbacteriaceae</taxon>
        <taxon>Leucobacter</taxon>
    </lineage>
</organism>
<comment type="caution">
    <text evidence="9">The sequence shown here is derived from an EMBL/GenBank/DDBJ whole genome shotgun (WGS) entry which is preliminary data.</text>
</comment>
<keyword evidence="10" id="KW-1185">Reference proteome</keyword>
<dbReference type="AlphaFoldDB" id="A0A916K0F5"/>
<dbReference type="PANTHER" id="PTHR30561">
    <property type="entry name" value="SMR FAMILY PROTON-DEPENDENT DRUG EFFLUX TRANSPORTER SUGE"/>
    <property type="match status" value="1"/>
</dbReference>
<dbReference type="GO" id="GO:0022857">
    <property type="term" value="F:transmembrane transporter activity"/>
    <property type="evidence" value="ECO:0007669"/>
    <property type="project" value="InterPro"/>
</dbReference>
<feature type="transmembrane region" description="Helical" evidence="8">
    <location>
        <begin position="34"/>
        <end position="51"/>
    </location>
</feature>
<gene>
    <name evidence="9" type="primary">gdx</name>
    <name evidence="9" type="ORF">LEUCIP111803_02090</name>
</gene>
<evidence type="ECO:0000256" key="4">
    <source>
        <dbReference type="ARBA" id="ARBA00022692"/>
    </source>
</evidence>
<evidence type="ECO:0000256" key="5">
    <source>
        <dbReference type="ARBA" id="ARBA00022989"/>
    </source>
</evidence>
<proteinExistence type="inferred from homology"/>
<keyword evidence="3" id="KW-1003">Cell membrane</keyword>
<dbReference type="Pfam" id="PF00893">
    <property type="entry name" value="Multi_Drug_Res"/>
    <property type="match status" value="1"/>
</dbReference>
<evidence type="ECO:0000256" key="8">
    <source>
        <dbReference type="SAM" id="Phobius"/>
    </source>
</evidence>
<evidence type="ECO:0000256" key="7">
    <source>
        <dbReference type="RuleBase" id="RU003942"/>
    </source>
</evidence>
<evidence type="ECO:0000256" key="6">
    <source>
        <dbReference type="ARBA" id="ARBA00023136"/>
    </source>
</evidence>
<keyword evidence="6 8" id="KW-0472">Membrane</keyword>
<keyword evidence="4 7" id="KW-0812">Transmembrane</keyword>
<evidence type="ECO:0000256" key="1">
    <source>
        <dbReference type="ARBA" id="ARBA00004651"/>
    </source>
</evidence>
<comment type="similarity">
    <text evidence="7">Belongs to the drug/metabolite transporter (DMT) superfamily. Small multidrug resistance (SMR) (TC 2.A.7.1) family.</text>
</comment>
<dbReference type="GO" id="GO:0005886">
    <property type="term" value="C:plasma membrane"/>
    <property type="evidence" value="ECO:0007669"/>
    <property type="project" value="UniProtKB-SubCell"/>
</dbReference>
<dbReference type="PANTHER" id="PTHR30561:SF0">
    <property type="entry name" value="GUANIDINIUM EXPORTER"/>
    <property type="match status" value="1"/>
</dbReference>
<reference evidence="9" key="1">
    <citation type="submission" date="2021-06" db="EMBL/GenBank/DDBJ databases">
        <authorList>
            <person name="Criscuolo A."/>
        </authorList>
    </citation>
    <scope>NUCLEOTIDE SEQUENCE</scope>
    <source>
        <strain evidence="9">CIP111803</strain>
    </source>
</reference>
<evidence type="ECO:0000256" key="2">
    <source>
        <dbReference type="ARBA" id="ARBA00022448"/>
    </source>
</evidence>
<name>A0A916K0F5_9MICO</name>
<dbReference type="EMBL" id="CAJVAP010000027">
    <property type="protein sequence ID" value="CAG7617346.1"/>
    <property type="molecule type" value="Genomic_DNA"/>
</dbReference>
<comment type="subcellular location">
    <subcellularLocation>
        <location evidence="1 7">Cell membrane</location>
        <topology evidence="1 7">Multi-pass membrane protein</topology>
    </subcellularLocation>
</comment>
<keyword evidence="5 8" id="KW-1133">Transmembrane helix</keyword>
<dbReference type="FunFam" id="1.10.3730.20:FF:000001">
    <property type="entry name" value="Quaternary ammonium compound resistance transporter SugE"/>
    <property type="match status" value="1"/>
</dbReference>
<accession>A0A916K0F5</accession>
<dbReference type="InterPro" id="IPR045324">
    <property type="entry name" value="Small_multidrug_res"/>
</dbReference>
<keyword evidence="2" id="KW-0813">Transport</keyword>
<feature type="transmembrane region" description="Helical" evidence="8">
    <location>
        <begin position="58"/>
        <end position="77"/>
    </location>
</feature>